<keyword evidence="4" id="KW-1185">Reference proteome</keyword>
<keyword evidence="1" id="KW-0175">Coiled coil</keyword>
<feature type="compositionally biased region" description="Basic and acidic residues" evidence="2">
    <location>
        <begin position="127"/>
        <end position="141"/>
    </location>
</feature>
<dbReference type="AlphaFoldDB" id="A0A5M9JXD0"/>
<dbReference type="Proteomes" id="UP000322873">
    <property type="component" value="Unassembled WGS sequence"/>
</dbReference>
<feature type="coiled-coil region" evidence="1">
    <location>
        <begin position="481"/>
        <end position="530"/>
    </location>
</feature>
<organism evidence="3 4">
    <name type="scientific">Monilinia fructicola</name>
    <name type="common">Brown rot fungus</name>
    <name type="synonym">Ciboria fructicola</name>
    <dbReference type="NCBI Taxonomy" id="38448"/>
    <lineage>
        <taxon>Eukaryota</taxon>
        <taxon>Fungi</taxon>
        <taxon>Dikarya</taxon>
        <taxon>Ascomycota</taxon>
        <taxon>Pezizomycotina</taxon>
        <taxon>Leotiomycetes</taxon>
        <taxon>Helotiales</taxon>
        <taxon>Sclerotiniaceae</taxon>
        <taxon>Monilinia</taxon>
    </lineage>
</organism>
<feature type="region of interest" description="Disordered" evidence="2">
    <location>
        <begin position="100"/>
        <end position="198"/>
    </location>
</feature>
<sequence>MANVEVSDADNIRIRDFVVRFLYDYHLPDGEGISGTVMQQPYIDQFDRVLTENPDFIKNQKKKFKTVVQCMIDEGGTVELFENSEGRCVLRLYDFVRPRDTIPSSNKENNSNRHTEQITEPSVQPEGLHRRIDRSLREGIDPKGLAPKFKKRRITEVEESEASGNDTPLSPSRIGSRNSSPQRLARPALAPLDGNRRISAPEQFYSPSAQSEPYHLDFLPNPVPKDDDLKFEEVAKQLDESETRSRDLYSQLEVCRLSTEAMTARLSAVEAVTGEQMELSRRFRLLEQANESLQATRSSHAAQLKVAQDNLRMLKQTSIPSIESTIADQSNRLLVLGQQYEGTARDLSRHCQLEEELRRKLIAHMEEERQKLNERVNLLQTAIASRHGELEGIKNKVSHGHQHDQGKFDTLRSQLTSESQTQFRQFSTSIKAIEKNIAQNSAQFTSLDHRTAEWVDTTDKKHVAKLAELNSTMDQKILIVKANLMSHIDDLEKRRADAEGSVGACLEHRLVAAERMITAMKNQLTASQNRLAANEGNISQLVSNVNKEREYIESLLSGWKTWQEEREEELRSMDTELMTNSSAMDKLQAEHSAFLETTPKTIQKMERHLKEQGKTSTIELHEKLKTLEASLAEQTCSLQETQKRTATLMDQKMQEKSKGEDQRNKARIESLIREFVSKRDHELEKKDQVLRKEYDDKMETSFQARMREREKDLEIKYEEKFKPLISKFLIEQQMVLRDVYEARIEKLLGGFKDEILSADKENKNPDIKSEEEMKSLVLSLMEERESALLTKHEADIDELIGMHRAEMGLLEEQTIERFLTLEQVIKDQAQQIEDIDCVFPLVLDDLNGLMMKERVRKPWVEKGLRACS</sequence>
<evidence type="ECO:0000313" key="3">
    <source>
        <dbReference type="EMBL" id="KAA8573297.1"/>
    </source>
</evidence>
<comment type="caution">
    <text evidence="3">The sequence shown here is derived from an EMBL/GenBank/DDBJ whole genome shotgun (WGS) entry which is preliminary data.</text>
</comment>
<reference evidence="3 4" key="1">
    <citation type="submission" date="2019-06" db="EMBL/GenBank/DDBJ databases">
        <title>Genome Sequence of the Brown Rot Fungal Pathogen Monilinia fructicola.</title>
        <authorList>
            <person name="De Miccolis Angelini R.M."/>
            <person name="Landi L."/>
            <person name="Abate D."/>
            <person name="Pollastro S."/>
            <person name="Romanazzi G."/>
            <person name="Faretra F."/>
        </authorList>
    </citation>
    <scope>NUCLEOTIDE SEQUENCE [LARGE SCALE GENOMIC DNA]</scope>
    <source>
        <strain evidence="3 4">Mfrc123</strain>
    </source>
</reference>
<feature type="compositionally biased region" description="Polar residues" evidence="2">
    <location>
        <begin position="162"/>
        <end position="182"/>
    </location>
</feature>
<gene>
    <name evidence="3" type="ORF">EYC84_003785</name>
</gene>
<evidence type="ECO:0000256" key="2">
    <source>
        <dbReference type="SAM" id="MobiDB-lite"/>
    </source>
</evidence>
<proteinExistence type="predicted"/>
<accession>A0A5M9JXD0</accession>
<evidence type="ECO:0000256" key="1">
    <source>
        <dbReference type="SAM" id="Coils"/>
    </source>
</evidence>
<protein>
    <submittedName>
        <fullName evidence="3">Uncharacterized protein</fullName>
    </submittedName>
</protein>
<dbReference type="VEuPathDB" id="FungiDB:MFRU_094g00030"/>
<name>A0A5M9JXD0_MONFR</name>
<dbReference type="Gene3D" id="1.20.5.340">
    <property type="match status" value="1"/>
</dbReference>
<evidence type="ECO:0000313" key="4">
    <source>
        <dbReference type="Proteomes" id="UP000322873"/>
    </source>
</evidence>
<dbReference type="EMBL" id="VICG01000004">
    <property type="protein sequence ID" value="KAA8573297.1"/>
    <property type="molecule type" value="Genomic_DNA"/>
</dbReference>